<name>A0A9D4THZ7_CHLVU</name>
<dbReference type="OrthoDB" id="438440at2759"/>
<protein>
    <recommendedName>
        <fullName evidence="14">sn-1-specific diacylglycerol lipase</fullName>
        <ecNumber evidence="14">3.1.1.116</ecNumber>
    </recommendedName>
</protein>
<evidence type="ECO:0000256" key="14">
    <source>
        <dbReference type="ARBA" id="ARBA00026104"/>
    </source>
</evidence>
<dbReference type="Pfam" id="PF01764">
    <property type="entry name" value="Lipase_3"/>
    <property type="match status" value="1"/>
</dbReference>
<dbReference type="Proteomes" id="UP001055712">
    <property type="component" value="Unassembled WGS sequence"/>
</dbReference>
<evidence type="ECO:0000256" key="4">
    <source>
        <dbReference type="ARBA" id="ARBA00022553"/>
    </source>
</evidence>
<evidence type="ECO:0000256" key="15">
    <source>
        <dbReference type="SAM" id="MobiDB-lite"/>
    </source>
</evidence>
<dbReference type="InterPro" id="IPR002921">
    <property type="entry name" value="Fungal_lipase-type"/>
</dbReference>
<evidence type="ECO:0000256" key="3">
    <source>
        <dbReference type="ARBA" id="ARBA00022475"/>
    </source>
</evidence>
<keyword evidence="11" id="KW-0443">Lipid metabolism</keyword>
<accession>A0A9D4THZ7</accession>
<keyword evidence="6" id="KW-0479">Metal-binding</keyword>
<evidence type="ECO:0000259" key="16">
    <source>
        <dbReference type="Pfam" id="PF01764"/>
    </source>
</evidence>
<feature type="region of interest" description="Disordered" evidence="15">
    <location>
        <begin position="485"/>
        <end position="567"/>
    </location>
</feature>
<dbReference type="InterPro" id="IPR029058">
    <property type="entry name" value="AB_hydrolase_fold"/>
</dbReference>
<organism evidence="17 18">
    <name type="scientific">Chlorella vulgaris</name>
    <name type="common">Green alga</name>
    <dbReference type="NCBI Taxonomy" id="3077"/>
    <lineage>
        <taxon>Eukaryota</taxon>
        <taxon>Viridiplantae</taxon>
        <taxon>Chlorophyta</taxon>
        <taxon>core chlorophytes</taxon>
        <taxon>Trebouxiophyceae</taxon>
        <taxon>Chlorellales</taxon>
        <taxon>Chlorellaceae</taxon>
        <taxon>Chlorella clade</taxon>
        <taxon>Chlorella</taxon>
    </lineage>
</organism>
<evidence type="ECO:0000256" key="1">
    <source>
        <dbReference type="ARBA" id="ARBA00001913"/>
    </source>
</evidence>
<sequence>MPGRRFLAFTAVTGARCAYAWVEGLAFIFTKEAVALVGAAEVAAFVVSKGARLPLRVAASTLLAASSVQGLVRLVIGLRHSGGEGVSSVWDWEPPTGNDGAKTGAWHILRQIVLTVSKVRDANPAIAKLLDRAELAPSELGKRLYYFYCSSDKRLLMDGVDLTHDSWQRSSSGGSAAPGSGDEAASGDELAAARSGSVNGRGASISGSGDAGDGLEPVPEELMEQLRQYRPFACLPYEQETDVGLAHALKERGFALVSASHAVDMTSGCPAFFLTISEERQEVMLVVRGTFTVEDAFLDMLATGESFGEAEAEEEDCGSSMASEAAEDGEQEESRRLSGHCHSGMGRGAMFLAGKFGAVLQLLAEQGLRVTLVGHSLGAGIAAMLAIHLKNRGMSADSLRCWAYESPACMDKGLAEGCADVVCSLVHADDVVPRLNIRSFAGLLEELAAFDWQAAKEELAAAEAGGEDTEGNAITQHLAPLLGWALNDTKGKGREKERREKEDKQKKKQEEGKRGKEGTEDGAGSGTASGAGSSHGSDFDLQEEEEDEEEQQDGDSSSDGFDEPYNAHVPGKVVLLYRKTTATDAEHAQCDGRALVPCTHPTIRRMRLSSRMISDHFVDTPEFLRALES</sequence>
<dbReference type="PANTHER" id="PTHR45792:SF8">
    <property type="entry name" value="DIACYLGLYCEROL LIPASE-ALPHA"/>
    <property type="match status" value="1"/>
</dbReference>
<dbReference type="AlphaFoldDB" id="A0A9D4THZ7"/>
<feature type="region of interest" description="Disordered" evidence="15">
    <location>
        <begin position="309"/>
        <end position="338"/>
    </location>
</feature>
<feature type="compositionally biased region" description="Acidic residues" evidence="15">
    <location>
        <begin position="540"/>
        <end position="553"/>
    </location>
</feature>
<comment type="cofactor">
    <cofactor evidence="1">
        <name>Ca(2+)</name>
        <dbReference type="ChEBI" id="CHEBI:29108"/>
    </cofactor>
</comment>
<evidence type="ECO:0000256" key="11">
    <source>
        <dbReference type="ARBA" id="ARBA00023098"/>
    </source>
</evidence>
<evidence type="ECO:0000256" key="13">
    <source>
        <dbReference type="ARBA" id="ARBA00024531"/>
    </source>
</evidence>
<keyword evidence="7" id="KW-0378">Hydrolase</keyword>
<evidence type="ECO:0000256" key="12">
    <source>
        <dbReference type="ARBA" id="ARBA00023136"/>
    </source>
</evidence>
<feature type="compositionally biased region" description="Low complexity" evidence="15">
    <location>
        <begin position="170"/>
        <end position="184"/>
    </location>
</feature>
<proteinExistence type="predicted"/>
<evidence type="ECO:0000313" key="18">
    <source>
        <dbReference type="Proteomes" id="UP001055712"/>
    </source>
</evidence>
<reference evidence="17" key="1">
    <citation type="journal article" date="2019" name="Plant J.">
        <title>Chlorella vulgaris genome assembly and annotation reveals the molecular basis for metabolic acclimation to high light conditions.</title>
        <authorList>
            <person name="Cecchin M."/>
            <person name="Marcolungo L."/>
            <person name="Rossato M."/>
            <person name="Girolomoni L."/>
            <person name="Cosentino E."/>
            <person name="Cuine S."/>
            <person name="Li-Beisson Y."/>
            <person name="Delledonne M."/>
            <person name="Ballottari M."/>
        </authorList>
    </citation>
    <scope>NUCLEOTIDE SEQUENCE</scope>
    <source>
        <strain evidence="17">211/11P</strain>
    </source>
</reference>
<keyword evidence="4" id="KW-0597">Phosphoprotein</keyword>
<keyword evidence="10" id="KW-1133">Transmembrane helix</keyword>
<evidence type="ECO:0000313" key="17">
    <source>
        <dbReference type="EMBL" id="KAI3426038.1"/>
    </source>
</evidence>
<evidence type="ECO:0000256" key="6">
    <source>
        <dbReference type="ARBA" id="ARBA00022723"/>
    </source>
</evidence>
<dbReference type="GO" id="GO:0046872">
    <property type="term" value="F:metal ion binding"/>
    <property type="evidence" value="ECO:0007669"/>
    <property type="project" value="UniProtKB-KW"/>
</dbReference>
<dbReference type="Gene3D" id="3.40.50.1820">
    <property type="entry name" value="alpha/beta hydrolase"/>
    <property type="match status" value="1"/>
</dbReference>
<evidence type="ECO:0000256" key="9">
    <source>
        <dbReference type="ARBA" id="ARBA00022963"/>
    </source>
</evidence>
<keyword evidence="5" id="KW-0812">Transmembrane</keyword>
<feature type="domain" description="Fungal lipase-type" evidence="16">
    <location>
        <begin position="285"/>
        <end position="436"/>
    </location>
</feature>
<comment type="caution">
    <text evidence="17">The sequence shown here is derived from an EMBL/GenBank/DDBJ whole genome shotgun (WGS) entry which is preliminary data.</text>
</comment>
<keyword evidence="3" id="KW-1003">Cell membrane</keyword>
<dbReference type="CDD" id="cd00519">
    <property type="entry name" value="Lipase_3"/>
    <property type="match status" value="1"/>
</dbReference>
<keyword evidence="9" id="KW-0442">Lipid degradation</keyword>
<dbReference type="EC" id="3.1.1.116" evidence="14"/>
<feature type="compositionally biased region" description="Basic and acidic residues" evidence="15">
    <location>
        <begin position="489"/>
        <end position="519"/>
    </location>
</feature>
<feature type="region of interest" description="Disordered" evidence="15">
    <location>
        <begin position="167"/>
        <end position="217"/>
    </location>
</feature>
<keyword evidence="8" id="KW-0106">Calcium</keyword>
<evidence type="ECO:0000256" key="7">
    <source>
        <dbReference type="ARBA" id="ARBA00022801"/>
    </source>
</evidence>
<keyword evidence="18" id="KW-1185">Reference proteome</keyword>
<dbReference type="EMBL" id="SIDB01000011">
    <property type="protein sequence ID" value="KAI3426038.1"/>
    <property type="molecule type" value="Genomic_DNA"/>
</dbReference>
<dbReference type="SUPFAM" id="SSF53474">
    <property type="entry name" value="alpha/beta-Hydrolases"/>
    <property type="match status" value="1"/>
</dbReference>
<gene>
    <name evidence="17" type="ORF">D9Q98_008006</name>
</gene>
<dbReference type="GO" id="GO:0016298">
    <property type="term" value="F:lipase activity"/>
    <property type="evidence" value="ECO:0007669"/>
    <property type="project" value="TreeGrafter"/>
</dbReference>
<evidence type="ECO:0000256" key="2">
    <source>
        <dbReference type="ARBA" id="ARBA00004651"/>
    </source>
</evidence>
<dbReference type="GO" id="GO:0016042">
    <property type="term" value="P:lipid catabolic process"/>
    <property type="evidence" value="ECO:0007669"/>
    <property type="project" value="UniProtKB-KW"/>
</dbReference>
<evidence type="ECO:0000256" key="5">
    <source>
        <dbReference type="ARBA" id="ARBA00022692"/>
    </source>
</evidence>
<keyword evidence="12" id="KW-0472">Membrane</keyword>
<comment type="subcellular location">
    <subcellularLocation>
        <location evidence="2">Cell membrane</location>
        <topology evidence="2">Multi-pass membrane protein</topology>
    </subcellularLocation>
</comment>
<comment type="catalytic activity">
    <reaction evidence="13">
        <text>a 1,2-diacyl-sn-glycerol + H2O = a 2-acylglycerol + a fatty acid + H(+)</text>
        <dbReference type="Rhea" id="RHEA:33275"/>
        <dbReference type="ChEBI" id="CHEBI:15377"/>
        <dbReference type="ChEBI" id="CHEBI:15378"/>
        <dbReference type="ChEBI" id="CHEBI:17389"/>
        <dbReference type="ChEBI" id="CHEBI:17815"/>
        <dbReference type="ChEBI" id="CHEBI:28868"/>
        <dbReference type="EC" id="3.1.1.116"/>
    </reaction>
    <physiologicalReaction direction="left-to-right" evidence="13">
        <dbReference type="Rhea" id="RHEA:33276"/>
    </physiologicalReaction>
</comment>
<evidence type="ECO:0000256" key="10">
    <source>
        <dbReference type="ARBA" id="ARBA00022989"/>
    </source>
</evidence>
<dbReference type="PANTHER" id="PTHR45792">
    <property type="entry name" value="DIACYLGLYCEROL LIPASE HOMOLOG-RELATED"/>
    <property type="match status" value="1"/>
</dbReference>
<dbReference type="InterPro" id="IPR052214">
    <property type="entry name" value="DAG_Lipase-Related"/>
</dbReference>
<evidence type="ECO:0000256" key="8">
    <source>
        <dbReference type="ARBA" id="ARBA00022837"/>
    </source>
</evidence>
<dbReference type="GO" id="GO:0005886">
    <property type="term" value="C:plasma membrane"/>
    <property type="evidence" value="ECO:0007669"/>
    <property type="project" value="UniProtKB-SubCell"/>
</dbReference>
<reference evidence="17" key="2">
    <citation type="submission" date="2020-11" db="EMBL/GenBank/DDBJ databases">
        <authorList>
            <person name="Cecchin M."/>
            <person name="Marcolungo L."/>
            <person name="Rossato M."/>
            <person name="Girolomoni L."/>
            <person name="Cosentino E."/>
            <person name="Cuine S."/>
            <person name="Li-Beisson Y."/>
            <person name="Delledonne M."/>
            <person name="Ballottari M."/>
        </authorList>
    </citation>
    <scope>NUCLEOTIDE SEQUENCE</scope>
    <source>
        <strain evidence="17">211/11P</strain>
        <tissue evidence="17">Whole cell</tissue>
    </source>
</reference>